<dbReference type="SUPFAM" id="SSF53850">
    <property type="entry name" value="Periplasmic binding protein-like II"/>
    <property type="match status" value="1"/>
</dbReference>
<keyword evidence="7" id="KW-1185">Reference proteome</keyword>
<dbReference type="EMBL" id="CYSD01000043">
    <property type="protein sequence ID" value="CUH82251.1"/>
    <property type="molecule type" value="Genomic_DNA"/>
</dbReference>
<gene>
    <name evidence="6" type="primary">appA_2</name>
    <name evidence="6" type="ORF">TRM7557_03832</name>
</gene>
<dbReference type="Pfam" id="PF00496">
    <property type="entry name" value="SBP_bac_5"/>
    <property type="match status" value="1"/>
</dbReference>
<protein>
    <submittedName>
        <fullName evidence="6">Oligopeptide-binding protein AppA</fullName>
    </submittedName>
</protein>
<dbReference type="InterPro" id="IPR030678">
    <property type="entry name" value="Peptide/Ni-bd"/>
</dbReference>
<name>A0A0P1GK28_9RHOB</name>
<dbReference type="CDD" id="cd08497">
    <property type="entry name" value="MbnE-like"/>
    <property type="match status" value="1"/>
</dbReference>
<dbReference type="GO" id="GO:0043190">
    <property type="term" value="C:ATP-binding cassette (ABC) transporter complex"/>
    <property type="evidence" value="ECO:0007669"/>
    <property type="project" value="InterPro"/>
</dbReference>
<sequence>MRQSFFTRLRPGLLRIALLASSAVAASESLAAPSHGIAMYGDPALAADFNALPYVNPDAPKGGAVVFGNTGGFDTLNPFVQKGTPPWQIRFWGYEGLMGRSFDEPFTLYGLLAESIETAEDRSWVQFTLRPEATFWDGSPVTVEDVIWSYETLGTEGNLRYRGLWAQISSIEAVDDRTVRLTFDGDNRELALIAGLRPILKKAQWDGRSFADAPSNEEVIGTGPYRVKDFEFGRQVTFMRNPDYWGKDLPLRRGTNNLDEIKLDFFGDQTVLFESLKAGELSAMREFNAHKWDTAYDFEAVQNGSAIKTEIPNQKPSGITGIAINTRHPALSDWRVREALIQAFNFEFINETITGSRLPRITSYFSNSYLAMDHGPATGKVLELLEPFAADLPAGTLEGYDLPVSDGSERNRKNLRKARGLLEDAGWTVQDGVLRNADGQPLDLSLLIKHGNLGEEEVQRAADIYAPALERLGITLTVDLVDSAQYQERQSAFEFDLTFVRRALSLSPGTEQYLYWGSESANAQGSRNLMGVQSPAADAMIGAMLSARTQEDFIAATKALDRILTAGRYVIPIWHYSKSRILHDASLRYPMRLPIYGDGYYFMPEVWWHQSP</sequence>
<dbReference type="InterPro" id="IPR039424">
    <property type="entry name" value="SBP_5"/>
</dbReference>
<feature type="chain" id="PRO_5006063512" evidence="4">
    <location>
        <begin position="26"/>
        <end position="612"/>
    </location>
</feature>
<dbReference type="InterPro" id="IPR000914">
    <property type="entry name" value="SBP_5_dom"/>
</dbReference>
<dbReference type="Gene3D" id="3.10.105.10">
    <property type="entry name" value="Dipeptide-binding Protein, Domain 3"/>
    <property type="match status" value="1"/>
</dbReference>
<evidence type="ECO:0000256" key="1">
    <source>
        <dbReference type="ARBA" id="ARBA00004418"/>
    </source>
</evidence>
<dbReference type="GO" id="GO:0042884">
    <property type="term" value="P:microcin transport"/>
    <property type="evidence" value="ECO:0007669"/>
    <property type="project" value="TreeGrafter"/>
</dbReference>
<dbReference type="PANTHER" id="PTHR30290">
    <property type="entry name" value="PERIPLASMIC BINDING COMPONENT OF ABC TRANSPORTER"/>
    <property type="match status" value="1"/>
</dbReference>
<dbReference type="STRING" id="928856.SAMN04488049_105178"/>
<dbReference type="Proteomes" id="UP000052022">
    <property type="component" value="Unassembled WGS sequence"/>
</dbReference>
<dbReference type="GO" id="GO:0015833">
    <property type="term" value="P:peptide transport"/>
    <property type="evidence" value="ECO:0007669"/>
    <property type="project" value="TreeGrafter"/>
</dbReference>
<reference evidence="6 7" key="1">
    <citation type="submission" date="2015-09" db="EMBL/GenBank/DDBJ databases">
        <authorList>
            <consortium name="Swine Surveillance"/>
        </authorList>
    </citation>
    <scope>NUCLEOTIDE SEQUENCE [LARGE SCALE GENOMIC DNA]</scope>
    <source>
        <strain evidence="6 7">CECT 7557</strain>
    </source>
</reference>
<evidence type="ECO:0000259" key="5">
    <source>
        <dbReference type="Pfam" id="PF00496"/>
    </source>
</evidence>
<comment type="subcellular location">
    <subcellularLocation>
        <location evidence="1">Periplasm</location>
    </subcellularLocation>
</comment>
<keyword evidence="3 4" id="KW-0732">Signal</keyword>
<dbReference type="PANTHER" id="PTHR30290:SF64">
    <property type="entry name" value="ABC TRANSPORTER PERIPLASMIC BINDING PROTEIN"/>
    <property type="match status" value="1"/>
</dbReference>
<proteinExistence type="inferred from homology"/>
<dbReference type="AlphaFoldDB" id="A0A0P1GK28"/>
<dbReference type="RefSeq" id="WP_058291802.1">
    <property type="nucleotide sequence ID" value="NZ_CYSD01000043.1"/>
</dbReference>
<evidence type="ECO:0000313" key="7">
    <source>
        <dbReference type="Proteomes" id="UP000052022"/>
    </source>
</evidence>
<dbReference type="GO" id="GO:1904680">
    <property type="term" value="F:peptide transmembrane transporter activity"/>
    <property type="evidence" value="ECO:0007669"/>
    <property type="project" value="TreeGrafter"/>
</dbReference>
<feature type="signal peptide" evidence="4">
    <location>
        <begin position="1"/>
        <end position="25"/>
    </location>
</feature>
<dbReference type="OrthoDB" id="9803988at2"/>
<accession>A0A0P1GK28</accession>
<dbReference type="PIRSF" id="PIRSF002741">
    <property type="entry name" value="MppA"/>
    <property type="match status" value="1"/>
</dbReference>
<dbReference type="Gene3D" id="3.40.190.10">
    <property type="entry name" value="Periplasmic binding protein-like II"/>
    <property type="match status" value="1"/>
</dbReference>
<evidence type="ECO:0000256" key="4">
    <source>
        <dbReference type="SAM" id="SignalP"/>
    </source>
</evidence>
<organism evidence="6 7">
    <name type="scientific">Tritonibacter multivorans</name>
    <dbReference type="NCBI Taxonomy" id="928856"/>
    <lineage>
        <taxon>Bacteria</taxon>
        <taxon>Pseudomonadati</taxon>
        <taxon>Pseudomonadota</taxon>
        <taxon>Alphaproteobacteria</taxon>
        <taxon>Rhodobacterales</taxon>
        <taxon>Paracoccaceae</taxon>
        <taxon>Tritonibacter</taxon>
    </lineage>
</organism>
<evidence type="ECO:0000256" key="3">
    <source>
        <dbReference type="ARBA" id="ARBA00022729"/>
    </source>
</evidence>
<feature type="domain" description="Solute-binding protein family 5" evidence="5">
    <location>
        <begin position="108"/>
        <end position="521"/>
    </location>
</feature>
<evidence type="ECO:0000256" key="2">
    <source>
        <dbReference type="ARBA" id="ARBA00005695"/>
    </source>
</evidence>
<evidence type="ECO:0000313" key="6">
    <source>
        <dbReference type="EMBL" id="CUH82251.1"/>
    </source>
</evidence>
<comment type="similarity">
    <text evidence="2">Belongs to the bacterial solute-binding protein 5 family.</text>
</comment>
<dbReference type="GO" id="GO:0030288">
    <property type="term" value="C:outer membrane-bounded periplasmic space"/>
    <property type="evidence" value="ECO:0007669"/>
    <property type="project" value="TreeGrafter"/>
</dbReference>